<keyword evidence="4" id="KW-0812">Transmembrane</keyword>
<dbReference type="InterPro" id="IPR036400">
    <property type="entry name" value="Cyt_B5-like_heme/steroid_sf"/>
</dbReference>
<evidence type="ECO:0000256" key="13">
    <source>
        <dbReference type="ARBA" id="ARBA00039806"/>
    </source>
</evidence>
<dbReference type="EMBL" id="NEDP02005410">
    <property type="protein sequence ID" value="OWF41320.1"/>
    <property type="molecule type" value="Genomic_DNA"/>
</dbReference>
<evidence type="ECO:0000256" key="6">
    <source>
        <dbReference type="ARBA" id="ARBA00022824"/>
    </source>
</evidence>
<proteinExistence type="inferred from homology"/>
<dbReference type="GO" id="GO:0005789">
    <property type="term" value="C:endoplasmic reticulum membrane"/>
    <property type="evidence" value="ECO:0007669"/>
    <property type="project" value="UniProtKB-SubCell"/>
</dbReference>
<dbReference type="SUPFAM" id="SSF55856">
    <property type="entry name" value="Cytochrome b5-like heme/steroid binding domain"/>
    <property type="match status" value="1"/>
</dbReference>
<dbReference type="PROSITE" id="PS50255">
    <property type="entry name" value="CYTOCHROME_B5_2"/>
    <property type="match status" value="1"/>
</dbReference>
<keyword evidence="3" id="KW-0349">Heme</keyword>
<evidence type="ECO:0000256" key="9">
    <source>
        <dbReference type="ARBA" id="ARBA00023004"/>
    </source>
</evidence>
<keyword evidence="6" id="KW-0256">Endoplasmic reticulum</keyword>
<dbReference type="InterPro" id="IPR001199">
    <property type="entry name" value="Cyt_B5-like_heme/steroid-bd"/>
</dbReference>
<dbReference type="PRINTS" id="PR00363">
    <property type="entry name" value="CYTOCHROMEB5"/>
</dbReference>
<evidence type="ECO:0000256" key="10">
    <source>
        <dbReference type="ARBA" id="ARBA00023136"/>
    </source>
</evidence>
<comment type="subcellular location">
    <subcellularLocation>
        <location evidence="1">Endoplasmic reticulum membrane</location>
        <topology evidence="1">Single-pass membrane protein</topology>
        <orientation evidence="1">Cytoplasmic side</orientation>
    </subcellularLocation>
    <subcellularLocation>
        <location evidence="11">Microsome membrane</location>
        <topology evidence="11">Single-pass membrane protein</topology>
        <orientation evidence="11">Cytoplasmic side</orientation>
    </subcellularLocation>
</comment>
<dbReference type="Gene3D" id="3.10.120.10">
    <property type="entry name" value="Cytochrome b5-like heme/steroid binding domain"/>
    <property type="match status" value="1"/>
</dbReference>
<dbReference type="GO" id="GO:0046872">
    <property type="term" value="F:metal ion binding"/>
    <property type="evidence" value="ECO:0007669"/>
    <property type="project" value="UniProtKB-KW"/>
</dbReference>
<dbReference type="STRING" id="6573.A0A210PXV1"/>
<organism evidence="15 16">
    <name type="scientific">Mizuhopecten yessoensis</name>
    <name type="common">Japanese scallop</name>
    <name type="synonym">Patinopecten yessoensis</name>
    <dbReference type="NCBI Taxonomy" id="6573"/>
    <lineage>
        <taxon>Eukaryota</taxon>
        <taxon>Metazoa</taxon>
        <taxon>Spiralia</taxon>
        <taxon>Lophotrochozoa</taxon>
        <taxon>Mollusca</taxon>
        <taxon>Bivalvia</taxon>
        <taxon>Autobranchia</taxon>
        <taxon>Pteriomorphia</taxon>
        <taxon>Pectinida</taxon>
        <taxon>Pectinoidea</taxon>
        <taxon>Pectinidae</taxon>
        <taxon>Mizuhopecten</taxon>
    </lineage>
</organism>
<keyword evidence="7" id="KW-0492">Microsome</keyword>
<evidence type="ECO:0000256" key="11">
    <source>
        <dbReference type="ARBA" id="ARBA00037877"/>
    </source>
</evidence>
<keyword evidence="5" id="KW-0479">Metal-binding</keyword>
<accession>A0A210PXV1</accession>
<dbReference type="SMART" id="SM01117">
    <property type="entry name" value="Cyt-b5"/>
    <property type="match status" value="1"/>
</dbReference>
<evidence type="ECO:0000313" key="15">
    <source>
        <dbReference type="EMBL" id="OWF41320.1"/>
    </source>
</evidence>
<dbReference type="PANTHER" id="PTHR19359:SF150">
    <property type="entry name" value="CYTOCHROME B5"/>
    <property type="match status" value="1"/>
</dbReference>
<comment type="similarity">
    <text evidence="12">Belongs to the cytochrome b5 family.</text>
</comment>
<keyword evidence="10" id="KW-0472">Membrane</keyword>
<evidence type="ECO:0000256" key="2">
    <source>
        <dbReference type="ARBA" id="ARBA00022448"/>
    </source>
</evidence>
<evidence type="ECO:0000256" key="3">
    <source>
        <dbReference type="ARBA" id="ARBA00022617"/>
    </source>
</evidence>
<evidence type="ECO:0000256" key="12">
    <source>
        <dbReference type="ARBA" id="ARBA00038168"/>
    </source>
</evidence>
<evidence type="ECO:0000256" key="1">
    <source>
        <dbReference type="ARBA" id="ARBA00004131"/>
    </source>
</evidence>
<evidence type="ECO:0000313" key="16">
    <source>
        <dbReference type="Proteomes" id="UP000242188"/>
    </source>
</evidence>
<sequence>MQNHNKIQLNRVLSTAANITTAVMTSLMNRQHVNTSTTQTSTCGPNIEASTSLYSLKEVSDHCDTQSLWIVIHDKVYDVTQFTYEHPGGLEILLEHAGRDATVDFEEKGHSRDAYSTLTGYCIGELVQEDRRYKCVGDYRQKVPAESSSCNNC</sequence>
<keyword evidence="16" id="KW-1185">Reference proteome</keyword>
<name>A0A210PXV1_MIZYE</name>
<dbReference type="FunFam" id="3.10.120.10:FF:000002">
    <property type="entry name" value="Cytochrome b5 type B"/>
    <property type="match status" value="1"/>
</dbReference>
<dbReference type="GO" id="GO:0020037">
    <property type="term" value="F:heme binding"/>
    <property type="evidence" value="ECO:0007669"/>
    <property type="project" value="TreeGrafter"/>
</dbReference>
<evidence type="ECO:0000256" key="7">
    <source>
        <dbReference type="ARBA" id="ARBA00022848"/>
    </source>
</evidence>
<gene>
    <name evidence="15" type="ORF">KP79_PYT14370</name>
</gene>
<evidence type="ECO:0000259" key="14">
    <source>
        <dbReference type="PROSITE" id="PS50255"/>
    </source>
</evidence>
<keyword evidence="8" id="KW-0249">Electron transport</keyword>
<protein>
    <recommendedName>
        <fullName evidence="13">Cytochrome b5</fullName>
    </recommendedName>
</protein>
<evidence type="ECO:0000256" key="5">
    <source>
        <dbReference type="ARBA" id="ARBA00022723"/>
    </source>
</evidence>
<dbReference type="Proteomes" id="UP000242188">
    <property type="component" value="Unassembled WGS sequence"/>
</dbReference>
<dbReference type="PANTHER" id="PTHR19359">
    <property type="entry name" value="CYTOCHROME B5"/>
    <property type="match status" value="1"/>
</dbReference>
<dbReference type="Pfam" id="PF00173">
    <property type="entry name" value="Cyt-b5"/>
    <property type="match status" value="1"/>
</dbReference>
<feature type="domain" description="Cytochrome b5 heme-binding" evidence="14">
    <location>
        <begin position="51"/>
        <end position="127"/>
    </location>
</feature>
<evidence type="ECO:0000256" key="4">
    <source>
        <dbReference type="ARBA" id="ARBA00022692"/>
    </source>
</evidence>
<comment type="caution">
    <text evidence="15">The sequence shown here is derived from an EMBL/GenBank/DDBJ whole genome shotgun (WGS) entry which is preliminary data.</text>
</comment>
<dbReference type="AlphaFoldDB" id="A0A210PXV1"/>
<evidence type="ECO:0000256" key="8">
    <source>
        <dbReference type="ARBA" id="ARBA00022982"/>
    </source>
</evidence>
<keyword evidence="2" id="KW-0813">Transport</keyword>
<dbReference type="OrthoDB" id="260519at2759"/>
<reference evidence="15 16" key="1">
    <citation type="journal article" date="2017" name="Nat. Ecol. Evol.">
        <title>Scallop genome provides insights into evolution of bilaterian karyotype and development.</title>
        <authorList>
            <person name="Wang S."/>
            <person name="Zhang J."/>
            <person name="Jiao W."/>
            <person name="Li J."/>
            <person name="Xun X."/>
            <person name="Sun Y."/>
            <person name="Guo X."/>
            <person name="Huan P."/>
            <person name="Dong B."/>
            <person name="Zhang L."/>
            <person name="Hu X."/>
            <person name="Sun X."/>
            <person name="Wang J."/>
            <person name="Zhao C."/>
            <person name="Wang Y."/>
            <person name="Wang D."/>
            <person name="Huang X."/>
            <person name="Wang R."/>
            <person name="Lv J."/>
            <person name="Li Y."/>
            <person name="Zhang Z."/>
            <person name="Liu B."/>
            <person name="Lu W."/>
            <person name="Hui Y."/>
            <person name="Liang J."/>
            <person name="Zhou Z."/>
            <person name="Hou R."/>
            <person name="Li X."/>
            <person name="Liu Y."/>
            <person name="Li H."/>
            <person name="Ning X."/>
            <person name="Lin Y."/>
            <person name="Zhao L."/>
            <person name="Xing Q."/>
            <person name="Dou J."/>
            <person name="Li Y."/>
            <person name="Mao J."/>
            <person name="Guo H."/>
            <person name="Dou H."/>
            <person name="Li T."/>
            <person name="Mu C."/>
            <person name="Jiang W."/>
            <person name="Fu Q."/>
            <person name="Fu X."/>
            <person name="Miao Y."/>
            <person name="Liu J."/>
            <person name="Yu Q."/>
            <person name="Li R."/>
            <person name="Liao H."/>
            <person name="Li X."/>
            <person name="Kong Y."/>
            <person name="Jiang Z."/>
            <person name="Chourrout D."/>
            <person name="Li R."/>
            <person name="Bao Z."/>
        </authorList>
    </citation>
    <scope>NUCLEOTIDE SEQUENCE [LARGE SCALE GENOMIC DNA]</scope>
    <source>
        <strain evidence="15 16">PY_sf001</strain>
    </source>
</reference>
<dbReference type="InterPro" id="IPR050668">
    <property type="entry name" value="Cytochrome_b5"/>
</dbReference>
<keyword evidence="9" id="KW-0408">Iron</keyword>